<protein>
    <recommendedName>
        <fullName evidence="3">DUF295 domain-containing protein</fullName>
    </recommendedName>
</protein>
<dbReference type="EMBL" id="JAVXUP010005152">
    <property type="protein sequence ID" value="KAK2996387.1"/>
    <property type="molecule type" value="Genomic_DNA"/>
</dbReference>
<keyword evidence="2" id="KW-1185">Reference proteome</keyword>
<reference evidence="1" key="1">
    <citation type="submission" date="2022-12" db="EMBL/GenBank/DDBJ databases">
        <title>Draft genome assemblies for two species of Escallonia (Escalloniales).</title>
        <authorList>
            <person name="Chanderbali A."/>
            <person name="Dervinis C."/>
            <person name="Anghel I."/>
            <person name="Soltis D."/>
            <person name="Soltis P."/>
            <person name="Zapata F."/>
        </authorList>
    </citation>
    <scope>NUCLEOTIDE SEQUENCE</scope>
    <source>
        <strain evidence="1">UCBG64.0493</strain>
        <tissue evidence="1">Leaf</tissue>
    </source>
</reference>
<feature type="non-terminal residue" evidence="1">
    <location>
        <position position="1"/>
    </location>
</feature>
<proteinExistence type="predicted"/>
<dbReference type="AlphaFoldDB" id="A0AA88S667"/>
<feature type="non-terminal residue" evidence="1">
    <location>
        <position position="133"/>
    </location>
</feature>
<name>A0AA88S667_9ASTE</name>
<comment type="caution">
    <text evidence="1">The sequence shown here is derived from an EMBL/GenBank/DDBJ whole genome shotgun (WGS) entry which is preliminary data.</text>
</comment>
<evidence type="ECO:0008006" key="3">
    <source>
        <dbReference type="Google" id="ProtNLM"/>
    </source>
</evidence>
<evidence type="ECO:0000313" key="2">
    <source>
        <dbReference type="Proteomes" id="UP001188597"/>
    </source>
</evidence>
<organism evidence="1 2">
    <name type="scientific">Escallonia herrerae</name>
    <dbReference type="NCBI Taxonomy" id="1293975"/>
    <lineage>
        <taxon>Eukaryota</taxon>
        <taxon>Viridiplantae</taxon>
        <taxon>Streptophyta</taxon>
        <taxon>Embryophyta</taxon>
        <taxon>Tracheophyta</taxon>
        <taxon>Spermatophyta</taxon>
        <taxon>Magnoliopsida</taxon>
        <taxon>eudicotyledons</taxon>
        <taxon>Gunneridae</taxon>
        <taxon>Pentapetalae</taxon>
        <taxon>asterids</taxon>
        <taxon>campanulids</taxon>
        <taxon>Escalloniales</taxon>
        <taxon>Escalloniaceae</taxon>
        <taxon>Escallonia</taxon>
    </lineage>
</organism>
<evidence type="ECO:0000313" key="1">
    <source>
        <dbReference type="EMBL" id="KAK2996387.1"/>
    </source>
</evidence>
<gene>
    <name evidence="1" type="ORF">RJ639_026145</name>
</gene>
<accession>A0AA88S667</accession>
<sequence>YVARGVLENGDGTVTIAEEFENDIPYKTLSHSFLLSADDYPELTPNSIYFTDDWGVMSSCGDYGPPADYPYEGHDMGVYHLEDCSVTHHYHPSRLEKKLTRPPPCGAVMGIKRTKTGLWQAYDEFHFSHKEID</sequence>
<dbReference type="Proteomes" id="UP001188597">
    <property type="component" value="Unassembled WGS sequence"/>
</dbReference>